<evidence type="ECO:0000313" key="3">
    <source>
        <dbReference type="Proteomes" id="UP000076532"/>
    </source>
</evidence>
<proteinExistence type="predicted"/>
<evidence type="ECO:0000256" key="1">
    <source>
        <dbReference type="SAM" id="Phobius"/>
    </source>
</evidence>
<gene>
    <name evidence="2" type="ORF">FIBSPDRAFT_965335</name>
</gene>
<sequence>MSPGHSELVDIYPDPSTFNPDQFSTGGKLDPSVRHPEAAFGQHLDMVGASVLAGIWRNWGPFALNIGGILMCFNIEIRETRR</sequence>
<reference evidence="2 3" key="1">
    <citation type="journal article" date="2016" name="Mol. Biol. Evol.">
        <title>Comparative Genomics of Early-Diverging Mushroom-Forming Fungi Provides Insights into the Origins of Lignocellulose Decay Capabilities.</title>
        <authorList>
            <person name="Nagy L.G."/>
            <person name="Riley R."/>
            <person name="Tritt A."/>
            <person name="Adam C."/>
            <person name="Daum C."/>
            <person name="Floudas D."/>
            <person name="Sun H."/>
            <person name="Yadav J.S."/>
            <person name="Pangilinan J."/>
            <person name="Larsson K.H."/>
            <person name="Matsuura K."/>
            <person name="Barry K."/>
            <person name="Labutti K."/>
            <person name="Kuo R."/>
            <person name="Ohm R.A."/>
            <person name="Bhattacharya S.S."/>
            <person name="Shirouzu T."/>
            <person name="Yoshinaga Y."/>
            <person name="Martin F.M."/>
            <person name="Grigoriev I.V."/>
            <person name="Hibbett D.S."/>
        </authorList>
    </citation>
    <scope>NUCLEOTIDE SEQUENCE [LARGE SCALE GENOMIC DNA]</scope>
    <source>
        <strain evidence="2 3">CBS 109695</strain>
    </source>
</reference>
<keyword evidence="3" id="KW-1185">Reference proteome</keyword>
<keyword evidence="1" id="KW-0812">Transmembrane</keyword>
<protein>
    <submittedName>
        <fullName evidence="2">Uncharacterized protein</fullName>
    </submittedName>
</protein>
<dbReference type="EMBL" id="KV417739">
    <property type="protein sequence ID" value="KZP07840.1"/>
    <property type="molecule type" value="Genomic_DNA"/>
</dbReference>
<organism evidence="2 3">
    <name type="scientific">Athelia psychrophila</name>
    <dbReference type="NCBI Taxonomy" id="1759441"/>
    <lineage>
        <taxon>Eukaryota</taxon>
        <taxon>Fungi</taxon>
        <taxon>Dikarya</taxon>
        <taxon>Basidiomycota</taxon>
        <taxon>Agaricomycotina</taxon>
        <taxon>Agaricomycetes</taxon>
        <taxon>Agaricomycetidae</taxon>
        <taxon>Atheliales</taxon>
        <taxon>Atheliaceae</taxon>
        <taxon>Athelia</taxon>
    </lineage>
</organism>
<feature type="transmembrane region" description="Helical" evidence="1">
    <location>
        <begin position="59"/>
        <end position="77"/>
    </location>
</feature>
<dbReference type="Proteomes" id="UP000076532">
    <property type="component" value="Unassembled WGS sequence"/>
</dbReference>
<dbReference type="AlphaFoldDB" id="A0A165WRE9"/>
<keyword evidence="1" id="KW-0472">Membrane</keyword>
<evidence type="ECO:0000313" key="2">
    <source>
        <dbReference type="EMBL" id="KZP07840.1"/>
    </source>
</evidence>
<name>A0A165WRE9_9AGAM</name>
<dbReference type="OrthoDB" id="2789670at2759"/>
<accession>A0A165WRE9</accession>
<keyword evidence="1" id="KW-1133">Transmembrane helix</keyword>